<organism evidence="1 2">
    <name type="scientific">Opisthorchis viverrini</name>
    <name type="common">Southeast Asian liver fluke</name>
    <dbReference type="NCBI Taxonomy" id="6198"/>
    <lineage>
        <taxon>Eukaryota</taxon>
        <taxon>Metazoa</taxon>
        <taxon>Spiralia</taxon>
        <taxon>Lophotrochozoa</taxon>
        <taxon>Platyhelminthes</taxon>
        <taxon>Trematoda</taxon>
        <taxon>Digenea</taxon>
        <taxon>Opisthorchiida</taxon>
        <taxon>Opisthorchiata</taxon>
        <taxon>Opisthorchiidae</taxon>
        <taxon>Opisthorchis</taxon>
    </lineage>
</organism>
<dbReference type="EMBL" id="KV893744">
    <property type="protein sequence ID" value="OON18907.1"/>
    <property type="molecule type" value="Genomic_DNA"/>
</dbReference>
<evidence type="ECO:0000313" key="1">
    <source>
        <dbReference type="EMBL" id="OON18907.1"/>
    </source>
</evidence>
<reference evidence="1 2" key="1">
    <citation type="submission" date="2015-03" db="EMBL/GenBank/DDBJ databases">
        <title>Draft genome of the nematode, Opisthorchis viverrini.</title>
        <authorList>
            <person name="Mitreva M."/>
        </authorList>
    </citation>
    <scope>NUCLEOTIDE SEQUENCE [LARGE SCALE GENOMIC DNA]</scope>
    <source>
        <strain evidence="1">Khon Kaen</strain>
    </source>
</reference>
<sequence>SRNTCEWPTDKNYGYRQGRTRCFRTIFRDPDITTEHTVPGIALMEHFITMFDQEHKEVGFKPRAF</sequence>
<protein>
    <recommendedName>
        <fullName evidence="3">Peptidase A1 domain-containing protein</fullName>
    </recommendedName>
</protein>
<evidence type="ECO:0008006" key="3">
    <source>
        <dbReference type="Google" id="ProtNLM"/>
    </source>
</evidence>
<feature type="non-terminal residue" evidence="1">
    <location>
        <position position="1"/>
    </location>
</feature>
<proteinExistence type="predicted"/>
<name>A0A1S8WWS5_OPIVI</name>
<gene>
    <name evidence="1" type="ORF">X801_05233</name>
</gene>
<dbReference type="AlphaFoldDB" id="A0A1S8WWS5"/>
<keyword evidence="2" id="KW-1185">Reference proteome</keyword>
<evidence type="ECO:0000313" key="2">
    <source>
        <dbReference type="Proteomes" id="UP000243686"/>
    </source>
</evidence>
<accession>A0A1S8WWS5</accession>
<dbReference type="Proteomes" id="UP000243686">
    <property type="component" value="Unassembled WGS sequence"/>
</dbReference>